<dbReference type="AlphaFoldDB" id="A0A1B1M1C7"/>
<gene>
    <name evidence="1" type="ORF">SLINC_0237</name>
</gene>
<name>A0A1B1M1C7_STRLN</name>
<evidence type="ECO:0000313" key="1">
    <source>
        <dbReference type="EMBL" id="ANS62461.1"/>
    </source>
</evidence>
<accession>A0A1B1M1C7</accession>
<proteinExistence type="predicted"/>
<sequence length="366" mass="39730">MKDVEEVTAADMAVSPQSVRLPEHAPHCEIGCAANVAKRVGVDFPRHVAGSQWALRTFVREPGDIPQPMLDRTHLTFGAHGEGWPTALAGITDGTVHDRRVARSELPEVLRDDLARGGSLLFLEDRGCPWLHSAGPGLLPHTVTPDGVDAAGVWQLIEGHSWWAGRYPMAEADLLAAAYPDPDPHHVAGRVLSLRLALTPERRAALDALALDRLRDSVRAYLTGGDGRLDTPAGTLVWTDGQAAVAELLDRLRGWEYLCALAADDGAGVEQGIDIAVGRYLFLGLADELAYTSYARAGARRLTRRLGALADIGDEHLPDVVWQRAWRSAQRFYRSLRAEHFDALLHDIDAAGVADAACARRLAEVL</sequence>
<dbReference type="KEGG" id="sls:SLINC_0237"/>
<protein>
    <submittedName>
        <fullName evidence="1">LmbD</fullName>
    </submittedName>
</protein>
<evidence type="ECO:0000313" key="2">
    <source>
        <dbReference type="Proteomes" id="UP000092598"/>
    </source>
</evidence>
<dbReference type="EMBL" id="CP016438">
    <property type="protein sequence ID" value="ANS62461.1"/>
    <property type="molecule type" value="Genomic_DNA"/>
</dbReference>
<reference evidence="1 2" key="1">
    <citation type="submission" date="2016-07" db="EMBL/GenBank/DDBJ databases">
        <title>Enhancement of antibiotic productionsby engineered nitrateutilization in actinobacteria.</title>
        <authorList>
            <person name="Meng S.C."/>
        </authorList>
    </citation>
    <scope>NUCLEOTIDE SEQUENCE [LARGE SCALE GENOMIC DNA]</scope>
    <source>
        <strain evidence="1 2">NRRL 2936</strain>
    </source>
</reference>
<organism evidence="1 2">
    <name type="scientific">Streptomyces lincolnensis</name>
    <dbReference type="NCBI Taxonomy" id="1915"/>
    <lineage>
        <taxon>Bacteria</taxon>
        <taxon>Bacillati</taxon>
        <taxon>Actinomycetota</taxon>
        <taxon>Actinomycetes</taxon>
        <taxon>Kitasatosporales</taxon>
        <taxon>Streptomycetaceae</taxon>
        <taxon>Streptomyces</taxon>
    </lineage>
</organism>
<dbReference type="Proteomes" id="UP000092598">
    <property type="component" value="Chromosome"/>
</dbReference>
<keyword evidence="2" id="KW-1185">Reference proteome</keyword>
<dbReference type="RefSeq" id="WP_067425619.1">
    <property type="nucleotide sequence ID" value="NZ_CP016438.1"/>
</dbReference>